<feature type="transmembrane region" description="Helical" evidence="8">
    <location>
        <begin position="61"/>
        <end position="81"/>
    </location>
</feature>
<feature type="transmembrane region" description="Helical" evidence="8">
    <location>
        <begin position="282"/>
        <end position="300"/>
    </location>
</feature>
<keyword evidence="6 8" id="KW-1133">Transmembrane helix</keyword>
<feature type="domain" description="Glycosyltransferase RgtA/B/C/D-like" evidence="9">
    <location>
        <begin position="39"/>
        <end position="196"/>
    </location>
</feature>
<feature type="transmembrane region" description="Helical" evidence="8">
    <location>
        <begin position="178"/>
        <end position="199"/>
    </location>
</feature>
<dbReference type="EMBL" id="UINC01027197">
    <property type="protein sequence ID" value="SVB06042.1"/>
    <property type="molecule type" value="Genomic_DNA"/>
</dbReference>
<keyword evidence="2" id="KW-1003">Cell membrane</keyword>
<dbReference type="GO" id="GO:0008610">
    <property type="term" value="P:lipid biosynthetic process"/>
    <property type="evidence" value="ECO:0007669"/>
    <property type="project" value="UniProtKB-ARBA"/>
</dbReference>
<feature type="transmembrane region" description="Helical" evidence="8">
    <location>
        <begin position="102"/>
        <end position="128"/>
    </location>
</feature>
<accession>A0A382AYA8</accession>
<evidence type="ECO:0000256" key="7">
    <source>
        <dbReference type="ARBA" id="ARBA00023136"/>
    </source>
</evidence>
<keyword evidence="4" id="KW-0808">Transferase</keyword>
<keyword evidence="7 8" id="KW-0472">Membrane</keyword>
<dbReference type="InterPro" id="IPR038731">
    <property type="entry name" value="RgtA/B/C-like"/>
</dbReference>
<evidence type="ECO:0000313" key="10">
    <source>
        <dbReference type="EMBL" id="SVB06042.1"/>
    </source>
</evidence>
<protein>
    <recommendedName>
        <fullName evidence="9">Glycosyltransferase RgtA/B/C/D-like domain-containing protein</fullName>
    </recommendedName>
</protein>
<dbReference type="Pfam" id="PF13231">
    <property type="entry name" value="PMT_2"/>
    <property type="match status" value="1"/>
</dbReference>
<keyword evidence="3" id="KW-0328">Glycosyltransferase</keyword>
<evidence type="ECO:0000256" key="6">
    <source>
        <dbReference type="ARBA" id="ARBA00022989"/>
    </source>
</evidence>
<evidence type="ECO:0000256" key="3">
    <source>
        <dbReference type="ARBA" id="ARBA00022676"/>
    </source>
</evidence>
<comment type="subcellular location">
    <subcellularLocation>
        <location evidence="1">Cell membrane</location>
        <topology evidence="1">Multi-pass membrane protein</topology>
    </subcellularLocation>
</comment>
<dbReference type="AlphaFoldDB" id="A0A382AYA8"/>
<feature type="transmembrane region" description="Helical" evidence="8">
    <location>
        <begin position="249"/>
        <end position="270"/>
    </location>
</feature>
<organism evidence="10">
    <name type="scientific">marine metagenome</name>
    <dbReference type="NCBI Taxonomy" id="408172"/>
    <lineage>
        <taxon>unclassified sequences</taxon>
        <taxon>metagenomes</taxon>
        <taxon>ecological metagenomes</taxon>
    </lineage>
</organism>
<evidence type="ECO:0000256" key="8">
    <source>
        <dbReference type="SAM" id="Phobius"/>
    </source>
</evidence>
<evidence type="ECO:0000256" key="1">
    <source>
        <dbReference type="ARBA" id="ARBA00004651"/>
    </source>
</evidence>
<feature type="non-terminal residue" evidence="10">
    <location>
        <position position="1"/>
    </location>
</feature>
<evidence type="ECO:0000256" key="4">
    <source>
        <dbReference type="ARBA" id="ARBA00022679"/>
    </source>
</evidence>
<evidence type="ECO:0000259" key="9">
    <source>
        <dbReference type="Pfam" id="PF13231"/>
    </source>
</evidence>
<feature type="transmembrane region" description="Helical" evidence="8">
    <location>
        <begin position="312"/>
        <end position="334"/>
    </location>
</feature>
<reference evidence="10" key="1">
    <citation type="submission" date="2018-05" db="EMBL/GenBank/DDBJ databases">
        <authorList>
            <person name="Lanie J.A."/>
            <person name="Ng W.-L."/>
            <person name="Kazmierczak K.M."/>
            <person name="Andrzejewski T.M."/>
            <person name="Davidsen T.M."/>
            <person name="Wayne K.J."/>
            <person name="Tettelin H."/>
            <person name="Glass J.I."/>
            <person name="Rusch D."/>
            <person name="Podicherti R."/>
            <person name="Tsui H.-C.T."/>
            <person name="Winkler M.E."/>
        </authorList>
    </citation>
    <scope>NUCLEOTIDE SEQUENCE</scope>
</reference>
<evidence type="ECO:0000256" key="5">
    <source>
        <dbReference type="ARBA" id="ARBA00022692"/>
    </source>
</evidence>
<dbReference type="PANTHER" id="PTHR33908:SF11">
    <property type="entry name" value="MEMBRANE PROTEIN"/>
    <property type="match status" value="1"/>
</dbReference>
<dbReference type="InterPro" id="IPR050297">
    <property type="entry name" value="LipidA_mod_glycosyltrf_83"/>
</dbReference>
<dbReference type="GO" id="GO:0005886">
    <property type="term" value="C:plasma membrane"/>
    <property type="evidence" value="ECO:0007669"/>
    <property type="project" value="UniProtKB-SubCell"/>
</dbReference>
<name>A0A382AYA8_9ZZZZ</name>
<dbReference type="PANTHER" id="PTHR33908">
    <property type="entry name" value="MANNOSYLTRANSFERASE YKCB-RELATED"/>
    <property type="match status" value="1"/>
</dbReference>
<evidence type="ECO:0000256" key="2">
    <source>
        <dbReference type="ARBA" id="ARBA00022475"/>
    </source>
</evidence>
<proteinExistence type="predicted"/>
<sequence>FRLGSYNIIPLFSDTALYARISAEISKGDYWLTGPNASDKPPVFFYVQAAFFALFGVHESVAVLPSFLAGLIGVVFVYAIGKQVHSEVAGCWAAFMMAISPTAVEMSGVGLVDGLLVTTILWSFWLLLKQHFFWGGVAIGLAFGVKQTTLAFGPLYLYWIIICAIYRDPDPIRSLWYALKNSVFGFSIVFFPVVYWSIFLAEQRLKIFMDIIWRLGIVEKVPAGYGKFQGTIEWRISVLSEWFSQMIGVSWHFLAPAFALGIVLSVGRVLHSKMNGRTPRLYDWLNLGVVGFAIFYLYVYVFHLHKLGGIAYLYPVFPLVMLSFAFLIADLHAVTESLNGTQLRRIIVLPGFKLLPWLLAGILTIWLLKNSINTVKHNIKTAYSAPSQGLNSVSKRLEEYVGPKSIIFTNNTRWGLGYYLLGVHNRTEDYQLEKHLKYMKSVLYSEPYTNSYILFYRSLYHEIEEVRKELSGQFTLHPEFESAEGNFRFFRIIPENLNYTDPIAKQGLVWNNEWEQWTKKQIQQRWQPDNLEIETRINAQTGNQEVLLSVSPAPFHLLFADSVEILIENPLMNVQQSIHSKWPIFMKYEKIEIHFILRDQTLEEQVRAKYPQITNLGIQTSRKEIRVFASGKMNGDLLEIRSSFRFSQKNDYTDIHLREIQINEWDLFWLTRIFKNRLIQPLKINRQHLFDSNLVRIESHSRVNHFYYKGSR</sequence>
<feature type="transmembrane region" description="Helical" evidence="8">
    <location>
        <begin position="148"/>
        <end position="166"/>
    </location>
</feature>
<keyword evidence="5 8" id="KW-0812">Transmembrane</keyword>
<feature type="transmembrane region" description="Helical" evidence="8">
    <location>
        <begin position="346"/>
        <end position="368"/>
    </location>
</feature>
<gene>
    <name evidence="10" type="ORF">METZ01_LOCUS158896</name>
</gene>
<dbReference type="GO" id="GO:0016763">
    <property type="term" value="F:pentosyltransferase activity"/>
    <property type="evidence" value="ECO:0007669"/>
    <property type="project" value="TreeGrafter"/>
</dbReference>